<proteinExistence type="predicted"/>
<accession>A0A8H8U362</accession>
<dbReference type="EMBL" id="QGMJ01001229">
    <property type="protein sequence ID" value="TVY31909.1"/>
    <property type="molecule type" value="Genomic_DNA"/>
</dbReference>
<organism evidence="1 2">
    <name type="scientific">Lachnellula subtilissima</name>
    <dbReference type="NCBI Taxonomy" id="602034"/>
    <lineage>
        <taxon>Eukaryota</taxon>
        <taxon>Fungi</taxon>
        <taxon>Dikarya</taxon>
        <taxon>Ascomycota</taxon>
        <taxon>Pezizomycotina</taxon>
        <taxon>Leotiomycetes</taxon>
        <taxon>Helotiales</taxon>
        <taxon>Lachnaceae</taxon>
        <taxon>Lachnellula</taxon>
    </lineage>
</organism>
<protein>
    <submittedName>
        <fullName evidence="1">Uncharacterized protein</fullName>
    </submittedName>
</protein>
<reference evidence="1 2" key="1">
    <citation type="submission" date="2018-05" db="EMBL/GenBank/DDBJ databases">
        <title>Genome sequencing and assembly of the regulated plant pathogen Lachnellula willkommii and related sister species for the development of diagnostic species identification markers.</title>
        <authorList>
            <person name="Giroux E."/>
            <person name="Bilodeau G."/>
        </authorList>
    </citation>
    <scope>NUCLEOTIDE SEQUENCE [LARGE SCALE GENOMIC DNA]</scope>
    <source>
        <strain evidence="1 2">CBS 197.66</strain>
    </source>
</reference>
<evidence type="ECO:0000313" key="2">
    <source>
        <dbReference type="Proteomes" id="UP000462212"/>
    </source>
</evidence>
<sequence length="257" mass="28918">MAENPTAVLQDANCNAFVESLHGYFHSTPVLWSPSALEVTAAAITSFLRISSANNRDTLPRCSRRANSKKEKSNLVTWNPSMRVIRWSLLSFDILVQWIYLGKLIFPSMKPEEEITVALNSIRLADMVEIAGIENVIVEHIKNIILENPAPPKKAWPHGRIGNNNMFHVSSQHLESAWKLPDGHPVRKMFAAASVEGYLTCKVPKYYQETREIPGFAEDLLDELNEVLSNLEGDEYRHSIFTEPISGQQFVICKGDA</sequence>
<name>A0A8H8U362_9HELO</name>
<dbReference type="Proteomes" id="UP000462212">
    <property type="component" value="Unassembled WGS sequence"/>
</dbReference>
<gene>
    <name evidence="1" type="ORF">LSUB1_G008860</name>
</gene>
<keyword evidence="2" id="KW-1185">Reference proteome</keyword>
<dbReference type="AlphaFoldDB" id="A0A8H8U362"/>
<comment type="caution">
    <text evidence="1">The sequence shown here is derived from an EMBL/GenBank/DDBJ whole genome shotgun (WGS) entry which is preliminary data.</text>
</comment>
<dbReference type="OrthoDB" id="194443at2759"/>
<evidence type="ECO:0000313" key="1">
    <source>
        <dbReference type="EMBL" id="TVY31909.1"/>
    </source>
</evidence>